<dbReference type="SUPFAM" id="SSF48264">
    <property type="entry name" value="Cytochrome P450"/>
    <property type="match status" value="1"/>
</dbReference>
<dbReference type="AlphaFoldDB" id="A0A3S9H838"/>
<evidence type="ECO:0000313" key="7">
    <source>
        <dbReference type="EMBL" id="AZP03441.1"/>
    </source>
</evidence>
<keyword evidence="3 6" id="KW-0479">Metal-binding</keyword>
<dbReference type="Pfam" id="PF00067">
    <property type="entry name" value="p450"/>
    <property type="match status" value="1"/>
</dbReference>
<comment type="similarity">
    <text evidence="1">Belongs to the cytochrome P450 family.</text>
</comment>
<reference evidence="8" key="1">
    <citation type="submission" date="2018-12" db="EMBL/GenBank/DDBJ databases">
        <title>Complete genome sequencing of Jeotgalibaca sp. H21T32.</title>
        <authorList>
            <person name="Bae J.-W."/>
            <person name="Lee S.-Y."/>
        </authorList>
    </citation>
    <scope>NUCLEOTIDE SEQUENCE [LARGE SCALE GENOMIC DNA]</scope>
    <source>
        <strain evidence="8">H21T32</strain>
    </source>
</reference>
<dbReference type="GO" id="GO:0016705">
    <property type="term" value="F:oxidoreductase activity, acting on paired donors, with incorporation or reduction of molecular oxygen"/>
    <property type="evidence" value="ECO:0007669"/>
    <property type="project" value="InterPro"/>
</dbReference>
<evidence type="ECO:0000256" key="4">
    <source>
        <dbReference type="ARBA" id="ARBA00023002"/>
    </source>
</evidence>
<dbReference type="Gene3D" id="1.10.630.10">
    <property type="entry name" value="Cytochrome P450"/>
    <property type="match status" value="1"/>
</dbReference>
<dbReference type="PANTHER" id="PTHR24302:SF15">
    <property type="entry name" value="FATTY-ACID PEROXYGENASE"/>
    <property type="match status" value="1"/>
</dbReference>
<keyword evidence="8" id="KW-1185">Reference proteome</keyword>
<dbReference type="PANTHER" id="PTHR24302">
    <property type="entry name" value="CYTOCHROME P450 FAMILY 3"/>
    <property type="match status" value="1"/>
</dbReference>
<feature type="binding site" description="axial binding residue" evidence="6">
    <location>
        <position position="365"/>
    </location>
    <ligand>
        <name>heme</name>
        <dbReference type="ChEBI" id="CHEBI:30413"/>
    </ligand>
    <ligandPart>
        <name>Fe</name>
        <dbReference type="ChEBI" id="CHEBI:18248"/>
    </ligandPart>
</feature>
<proteinExistence type="inferred from homology"/>
<dbReference type="RefSeq" id="WP_126108532.1">
    <property type="nucleotide sequence ID" value="NZ_CP034465.1"/>
</dbReference>
<dbReference type="GO" id="GO:0004497">
    <property type="term" value="F:monooxygenase activity"/>
    <property type="evidence" value="ECO:0007669"/>
    <property type="project" value="InterPro"/>
</dbReference>
<dbReference type="OrthoDB" id="9764248at2"/>
<dbReference type="CDD" id="cd11067">
    <property type="entry name" value="CYP152"/>
    <property type="match status" value="1"/>
</dbReference>
<dbReference type="InterPro" id="IPR001128">
    <property type="entry name" value="Cyt_P450"/>
</dbReference>
<evidence type="ECO:0000256" key="5">
    <source>
        <dbReference type="ARBA" id="ARBA00023004"/>
    </source>
</evidence>
<dbReference type="EMBL" id="CP034465">
    <property type="protein sequence ID" value="AZP03441.1"/>
    <property type="molecule type" value="Genomic_DNA"/>
</dbReference>
<gene>
    <name evidence="7" type="ORF">EJN90_01465</name>
</gene>
<dbReference type="InterPro" id="IPR002401">
    <property type="entry name" value="Cyt_P450_E_grp-I"/>
</dbReference>
<comment type="cofactor">
    <cofactor evidence="6">
        <name>heme</name>
        <dbReference type="ChEBI" id="CHEBI:30413"/>
    </cofactor>
</comment>
<sequence>MEDKKVMPFEKGLEHGLDFLAEGYKYILNRRISLQSDIFETRLLGQKAICMGGEEAASLFYDTDKFKRDGAMPNRVQQTLVGKGGVQSLDGFEHTQRKQLFMSLMSKENLERMDKEIEYQLEKAVEKWKEQSEIILYDEAKELLVKAACAWAGVPLQQEEIKRRTEQITSMFESPMAFGPSHWRGRNGRNLAEKWIRDLIRQVRNSEIQAEEHTALYTFSQHKDAKGEFLPVKVAAVEILNIIRPISAISIYISFIALTLHQYPELKEKIKTRNSQYYQYFVQEVRRFYPFFPIQGAIVKKDFTWKGYEFKKGTLTILDLYGTNHDPKLWENPSLFQPERFENWKGSPFSFIPQGGGDYLSGHRCAGEWITIRIMKIFLNYFVNELKFEVPPQDFSYRFNRMPTLPVDGFIMKNIQ</sequence>
<name>A0A3S9H838_9LACT</name>
<dbReference type="InterPro" id="IPR036396">
    <property type="entry name" value="Cyt_P450_sf"/>
</dbReference>
<evidence type="ECO:0000256" key="6">
    <source>
        <dbReference type="PIRSR" id="PIRSR602401-1"/>
    </source>
</evidence>
<keyword evidence="2 6" id="KW-0349">Heme</keyword>
<dbReference type="GO" id="GO:0020037">
    <property type="term" value="F:heme binding"/>
    <property type="evidence" value="ECO:0007669"/>
    <property type="project" value="InterPro"/>
</dbReference>
<protein>
    <submittedName>
        <fullName evidence="7">Cytochrome P450</fullName>
    </submittedName>
</protein>
<dbReference type="GO" id="GO:0005506">
    <property type="term" value="F:iron ion binding"/>
    <property type="evidence" value="ECO:0007669"/>
    <property type="project" value="InterPro"/>
</dbReference>
<dbReference type="PRINTS" id="PR00463">
    <property type="entry name" value="EP450I"/>
</dbReference>
<dbReference type="KEGG" id="jeh:EJN90_01465"/>
<keyword evidence="5 6" id="KW-0408">Iron</keyword>
<evidence type="ECO:0000313" key="8">
    <source>
        <dbReference type="Proteomes" id="UP000273326"/>
    </source>
</evidence>
<accession>A0A3S9H838</accession>
<evidence type="ECO:0000256" key="2">
    <source>
        <dbReference type="ARBA" id="ARBA00022617"/>
    </source>
</evidence>
<evidence type="ECO:0000256" key="3">
    <source>
        <dbReference type="ARBA" id="ARBA00022723"/>
    </source>
</evidence>
<keyword evidence="4" id="KW-0560">Oxidoreductase</keyword>
<dbReference type="InterPro" id="IPR050705">
    <property type="entry name" value="Cytochrome_P450_3A"/>
</dbReference>
<evidence type="ECO:0000256" key="1">
    <source>
        <dbReference type="ARBA" id="ARBA00010617"/>
    </source>
</evidence>
<dbReference type="Proteomes" id="UP000273326">
    <property type="component" value="Chromosome"/>
</dbReference>
<organism evidence="7 8">
    <name type="scientific">Jeotgalibaca ciconiae</name>
    <dbReference type="NCBI Taxonomy" id="2496265"/>
    <lineage>
        <taxon>Bacteria</taxon>
        <taxon>Bacillati</taxon>
        <taxon>Bacillota</taxon>
        <taxon>Bacilli</taxon>
        <taxon>Lactobacillales</taxon>
        <taxon>Carnobacteriaceae</taxon>
        <taxon>Jeotgalibaca</taxon>
    </lineage>
</organism>